<evidence type="ECO:0000313" key="3">
    <source>
        <dbReference type="Proteomes" id="UP000461730"/>
    </source>
</evidence>
<protein>
    <recommendedName>
        <fullName evidence="4">DUF2254 domain-containing protein</fullName>
    </recommendedName>
</protein>
<keyword evidence="3" id="KW-1185">Reference proteome</keyword>
<evidence type="ECO:0008006" key="4">
    <source>
        <dbReference type="Google" id="ProtNLM"/>
    </source>
</evidence>
<evidence type="ECO:0000256" key="1">
    <source>
        <dbReference type="SAM" id="Phobius"/>
    </source>
</evidence>
<accession>A0A7K1U1C4</accession>
<feature type="transmembrane region" description="Helical" evidence="1">
    <location>
        <begin position="85"/>
        <end position="102"/>
    </location>
</feature>
<keyword evidence="1" id="KW-1133">Transmembrane helix</keyword>
<dbReference type="AlphaFoldDB" id="A0A7K1U1C4"/>
<dbReference type="EMBL" id="WRXN01000001">
    <property type="protein sequence ID" value="MVT07815.1"/>
    <property type="molecule type" value="Genomic_DNA"/>
</dbReference>
<feature type="transmembrane region" description="Helical" evidence="1">
    <location>
        <begin position="154"/>
        <end position="180"/>
    </location>
</feature>
<sequence>MGIRKRNSLRNNVKSRIISKYPEIAPHNFGWRRKIVNLLFSKKGYYLVIPFVFGLLCLLTFRFPFLDVIVFNDGTGATIIDQRTSNVATIISMTLAVIGLLLSNLAIKDSKSYRMAFVKSKLYFIIYYTLSVIVCLIIISTLRNTLSVDWFDRFVLAGTYLAITIPIAIAYLFGTIINFASSDSIMARFKEEYLSEIKAKIYIKLLTDYSRTDFVVLMNKLDIKEYKVDWGNVQDVTVVDEDPFISVKDVLIQDIDLPKLEGILTKYRGETQLFYTIELSINIATNEHQNYIWPKLKRKNGKNVDLSSCVSVVNPNKQLKVDSEFEDYFRDKLDEYIKDNKPQKVKEILNLFDDIYELQMKCL</sequence>
<evidence type="ECO:0000313" key="2">
    <source>
        <dbReference type="EMBL" id="MVT07815.1"/>
    </source>
</evidence>
<reference evidence="2 3" key="1">
    <citation type="submission" date="2019-12" db="EMBL/GenBank/DDBJ databases">
        <title>Chitinophaga sp. strain ysch24 (GDMCC 1.1355), whole genome shotgun sequence.</title>
        <authorList>
            <person name="Zhang X."/>
        </authorList>
    </citation>
    <scope>NUCLEOTIDE SEQUENCE [LARGE SCALE GENOMIC DNA]</scope>
    <source>
        <strain evidence="3">ysch24</strain>
    </source>
</reference>
<feature type="transmembrane region" description="Helical" evidence="1">
    <location>
        <begin position="122"/>
        <end position="142"/>
    </location>
</feature>
<name>A0A7K1U1C4_9BACT</name>
<dbReference type="RefSeq" id="WP_157305190.1">
    <property type="nucleotide sequence ID" value="NZ_WRXN01000001.1"/>
</dbReference>
<keyword evidence="1" id="KW-0472">Membrane</keyword>
<comment type="caution">
    <text evidence="2">The sequence shown here is derived from an EMBL/GenBank/DDBJ whole genome shotgun (WGS) entry which is preliminary data.</text>
</comment>
<gene>
    <name evidence="2" type="ORF">GO493_06040</name>
</gene>
<feature type="transmembrane region" description="Helical" evidence="1">
    <location>
        <begin position="44"/>
        <end position="65"/>
    </location>
</feature>
<organism evidence="2 3">
    <name type="scientific">Chitinophaga tropicalis</name>
    <dbReference type="NCBI Taxonomy" id="2683588"/>
    <lineage>
        <taxon>Bacteria</taxon>
        <taxon>Pseudomonadati</taxon>
        <taxon>Bacteroidota</taxon>
        <taxon>Chitinophagia</taxon>
        <taxon>Chitinophagales</taxon>
        <taxon>Chitinophagaceae</taxon>
        <taxon>Chitinophaga</taxon>
    </lineage>
</organism>
<keyword evidence="1" id="KW-0812">Transmembrane</keyword>
<proteinExistence type="predicted"/>
<dbReference type="Proteomes" id="UP000461730">
    <property type="component" value="Unassembled WGS sequence"/>
</dbReference>